<sequence>MNLETFFVEVVGVSDANLAHVLAESAAETALKKGDLLLTRGETPTTVHFLASGVARSFSFDADGHEVTDCIVWRPGSVLAPTPELGDPSIATVEMLTDGTVVSVGLPLIARLLETSLPANHLYIRLLSEAWREHWTVRRIVSQMRARDRYLWFLETHPGLIDEVPNKYVASLLGMTPVTLSRLRGELRDEQEG</sequence>
<evidence type="ECO:0000313" key="2">
    <source>
        <dbReference type="EMBL" id="MDM8271255.1"/>
    </source>
</evidence>
<dbReference type="InterPro" id="IPR000595">
    <property type="entry name" value="cNMP-bd_dom"/>
</dbReference>
<protein>
    <submittedName>
        <fullName evidence="2">Crp/Fnr family transcriptional regulator</fullName>
    </submittedName>
</protein>
<dbReference type="CDD" id="cd00038">
    <property type="entry name" value="CAP_ED"/>
    <property type="match status" value="1"/>
</dbReference>
<proteinExistence type="predicted"/>
<dbReference type="Proteomes" id="UP001529256">
    <property type="component" value="Unassembled WGS sequence"/>
</dbReference>
<feature type="domain" description="Cyclic nucleotide-binding" evidence="1">
    <location>
        <begin position="30"/>
        <end position="115"/>
    </location>
</feature>
<comment type="caution">
    <text evidence="2">The sequence shown here is derived from an EMBL/GenBank/DDBJ whole genome shotgun (WGS) entry which is preliminary data.</text>
</comment>
<dbReference type="InterPro" id="IPR014710">
    <property type="entry name" value="RmlC-like_jellyroll"/>
</dbReference>
<dbReference type="Pfam" id="PF00027">
    <property type="entry name" value="cNMP_binding"/>
    <property type="match status" value="1"/>
</dbReference>
<keyword evidence="3" id="KW-1185">Reference proteome</keyword>
<evidence type="ECO:0000313" key="3">
    <source>
        <dbReference type="Proteomes" id="UP001529256"/>
    </source>
</evidence>
<name>A0ABT7V3T6_9ACTN</name>
<accession>A0ABT7V3T6</accession>
<dbReference type="RefSeq" id="WP_289511343.1">
    <property type="nucleotide sequence ID" value="NZ_JAUDEA010000008.1"/>
</dbReference>
<dbReference type="InterPro" id="IPR018490">
    <property type="entry name" value="cNMP-bd_dom_sf"/>
</dbReference>
<dbReference type="Gene3D" id="2.60.120.10">
    <property type="entry name" value="Jelly Rolls"/>
    <property type="match status" value="1"/>
</dbReference>
<dbReference type="SUPFAM" id="SSF51206">
    <property type="entry name" value="cAMP-binding domain-like"/>
    <property type="match status" value="1"/>
</dbReference>
<organism evidence="2 3">
    <name type="scientific">Thermophilibacter provencensis</name>
    <dbReference type="NCBI Taxonomy" id="1852386"/>
    <lineage>
        <taxon>Bacteria</taxon>
        <taxon>Bacillati</taxon>
        <taxon>Actinomycetota</taxon>
        <taxon>Coriobacteriia</taxon>
        <taxon>Coriobacteriales</taxon>
        <taxon>Atopobiaceae</taxon>
        <taxon>Thermophilibacter</taxon>
    </lineage>
</organism>
<evidence type="ECO:0000259" key="1">
    <source>
        <dbReference type="Pfam" id="PF00027"/>
    </source>
</evidence>
<reference evidence="2" key="2">
    <citation type="submission" date="2023-06" db="EMBL/GenBank/DDBJ databases">
        <authorList>
            <person name="Zeman M."/>
            <person name="Kubasova T."/>
            <person name="Jahodarova E."/>
            <person name="Nykrynova M."/>
            <person name="Rychlik I."/>
        </authorList>
    </citation>
    <scope>NUCLEOTIDE SEQUENCE</scope>
    <source>
        <strain evidence="2">153_Feed</strain>
    </source>
</reference>
<gene>
    <name evidence="2" type="ORF">QUW25_06180</name>
</gene>
<dbReference type="EMBL" id="JAUDEA010000008">
    <property type="protein sequence ID" value="MDM8271255.1"/>
    <property type="molecule type" value="Genomic_DNA"/>
</dbReference>
<reference evidence="2" key="1">
    <citation type="submission" date="2023-06" db="EMBL/GenBank/DDBJ databases">
        <title>Identification and characterization of horizontal gene transfer across gut microbiota members of farm animals based on homology search.</title>
        <authorList>
            <person name="Schwarzerova J."/>
            <person name="Nykrynova M."/>
            <person name="Jureckova K."/>
            <person name="Cejkova D."/>
            <person name="Rychlik I."/>
        </authorList>
    </citation>
    <scope>NUCLEOTIDE SEQUENCE</scope>
    <source>
        <strain evidence="2">153_Feed</strain>
    </source>
</reference>